<protein>
    <submittedName>
        <fullName evidence="2">PDZ domain-containing protein</fullName>
    </submittedName>
</protein>
<proteinExistence type="predicted"/>
<accession>A0A3D4S4F4</accession>
<name>A0A3D4S4F4_9ENTE</name>
<dbReference type="GO" id="GO:0004252">
    <property type="term" value="F:serine-type endopeptidase activity"/>
    <property type="evidence" value="ECO:0007669"/>
    <property type="project" value="InterPro"/>
</dbReference>
<dbReference type="Gene3D" id="3.30.230.10">
    <property type="match status" value="1"/>
</dbReference>
<dbReference type="InterPro" id="IPR036034">
    <property type="entry name" value="PDZ_sf"/>
</dbReference>
<dbReference type="Proteomes" id="UP000262195">
    <property type="component" value="Unassembled WGS sequence"/>
</dbReference>
<dbReference type="STRING" id="1121105.GCA_000421665_00718"/>
<dbReference type="Pfam" id="PF05362">
    <property type="entry name" value="Lon_C"/>
    <property type="match status" value="1"/>
</dbReference>
<dbReference type="PANTHER" id="PTHR10046">
    <property type="entry name" value="ATP DEPENDENT LON PROTEASE FAMILY MEMBER"/>
    <property type="match status" value="1"/>
</dbReference>
<dbReference type="InterPro" id="IPR014721">
    <property type="entry name" value="Ribsml_uS5_D2-typ_fold_subgr"/>
</dbReference>
<dbReference type="GO" id="GO:0005524">
    <property type="term" value="F:ATP binding"/>
    <property type="evidence" value="ECO:0007669"/>
    <property type="project" value="InterPro"/>
</dbReference>
<dbReference type="GO" id="GO:0030163">
    <property type="term" value="P:protein catabolic process"/>
    <property type="evidence" value="ECO:0007669"/>
    <property type="project" value="InterPro"/>
</dbReference>
<dbReference type="SUPFAM" id="SSF54211">
    <property type="entry name" value="Ribosomal protein S5 domain 2-like"/>
    <property type="match status" value="1"/>
</dbReference>
<evidence type="ECO:0000313" key="2">
    <source>
        <dbReference type="EMBL" id="HCS93468.1"/>
    </source>
</evidence>
<dbReference type="GO" id="GO:0006508">
    <property type="term" value="P:proteolysis"/>
    <property type="evidence" value="ECO:0007669"/>
    <property type="project" value="InterPro"/>
</dbReference>
<comment type="caution">
    <text evidence="2">The sequence shown here is derived from an EMBL/GenBank/DDBJ whole genome shotgun (WGS) entry which is preliminary data.</text>
</comment>
<dbReference type="AlphaFoldDB" id="A0A3D4S4F4"/>
<sequence length="344" mass="37802">MKKIFRILLLALIAVAIVFLPLPYFIERPGNASPVGDFITVSDYDKSPNDFRMTTVNFVRATPLLALSALAPHNEIVHESVVYPEGDEKVTDRLNELDMINAFESSKKVALEAAHLPFNIHFEGIEVLRVLEESQFKDQLQFSDLITKVNGQSFPDTISMQNAIKQIPQDKDITLTIQRKDETAEVTGKPVTLKQSGETGIGIILAPRQSITSPVAIDFDSQSVGGPSAGLMFSLYLYDTLTEDKVQLPLIAGTGTINFDGTVGRIGGIDKKIIAADKAKAQYFFAPDDEITDAMKKANPGIKTNYEEAVATRDEIDSDMVVVPVKTFQDAVSYLNELKAETTN</sequence>
<dbReference type="InterPro" id="IPR008269">
    <property type="entry name" value="Lon_proteolytic"/>
</dbReference>
<reference evidence="2 3" key="1">
    <citation type="journal article" date="2018" name="Nat. Biotechnol.">
        <title>A standardized bacterial taxonomy based on genome phylogeny substantially revises the tree of life.</title>
        <authorList>
            <person name="Parks D.H."/>
            <person name="Chuvochina M."/>
            <person name="Waite D.W."/>
            <person name="Rinke C."/>
            <person name="Skarshewski A."/>
            <person name="Chaumeil P.A."/>
            <person name="Hugenholtz P."/>
        </authorList>
    </citation>
    <scope>NUCLEOTIDE SEQUENCE [LARGE SCALE GENOMIC DNA]</scope>
    <source>
        <strain evidence="2">UBA11306</strain>
    </source>
</reference>
<dbReference type="NCBIfam" id="NF041438">
    <property type="entry name" value="SepM_fam_S16"/>
    <property type="match status" value="1"/>
</dbReference>
<gene>
    <name evidence="2" type="ORF">DIW15_02015</name>
</gene>
<dbReference type="InterPro" id="IPR027065">
    <property type="entry name" value="Lon_Prtase"/>
</dbReference>
<dbReference type="EMBL" id="DQHO01000014">
    <property type="protein sequence ID" value="HCS93468.1"/>
    <property type="molecule type" value="Genomic_DNA"/>
</dbReference>
<dbReference type="InterPro" id="IPR020568">
    <property type="entry name" value="Ribosomal_Su5_D2-typ_SF"/>
</dbReference>
<dbReference type="SUPFAM" id="SSF50156">
    <property type="entry name" value="PDZ domain-like"/>
    <property type="match status" value="1"/>
</dbReference>
<evidence type="ECO:0000259" key="1">
    <source>
        <dbReference type="Pfam" id="PF05362"/>
    </source>
</evidence>
<organism evidence="2 3">
    <name type="scientific">Bavariicoccus seileri</name>
    <dbReference type="NCBI Taxonomy" id="549685"/>
    <lineage>
        <taxon>Bacteria</taxon>
        <taxon>Bacillati</taxon>
        <taxon>Bacillota</taxon>
        <taxon>Bacilli</taxon>
        <taxon>Lactobacillales</taxon>
        <taxon>Enterococcaceae</taxon>
        <taxon>Bavariicoccus</taxon>
    </lineage>
</organism>
<dbReference type="Gene3D" id="2.30.42.10">
    <property type="match status" value="1"/>
</dbReference>
<evidence type="ECO:0000313" key="3">
    <source>
        <dbReference type="Proteomes" id="UP000262195"/>
    </source>
</evidence>
<feature type="domain" description="Lon proteolytic" evidence="1">
    <location>
        <begin position="225"/>
        <end position="293"/>
    </location>
</feature>
<dbReference type="GO" id="GO:0004176">
    <property type="term" value="F:ATP-dependent peptidase activity"/>
    <property type="evidence" value="ECO:0007669"/>
    <property type="project" value="InterPro"/>
</dbReference>